<dbReference type="EMBL" id="JAMZMM010000073">
    <property type="protein sequence ID" value="MCP2728771.1"/>
    <property type="molecule type" value="Genomic_DNA"/>
</dbReference>
<organism evidence="1 2">
    <name type="scientific">Limnofasciculus baicalensis BBK-W-15</name>
    <dbReference type="NCBI Taxonomy" id="2699891"/>
    <lineage>
        <taxon>Bacteria</taxon>
        <taxon>Bacillati</taxon>
        <taxon>Cyanobacteriota</taxon>
        <taxon>Cyanophyceae</taxon>
        <taxon>Coleofasciculales</taxon>
        <taxon>Coleofasciculaceae</taxon>
        <taxon>Limnofasciculus</taxon>
        <taxon>Limnofasciculus baicalensis</taxon>
    </lineage>
</organism>
<comment type="caution">
    <text evidence="1">The sequence shown here is derived from an EMBL/GenBank/DDBJ whole genome shotgun (WGS) entry which is preliminary data.</text>
</comment>
<gene>
    <name evidence="1" type="ORF">NJ959_09860</name>
</gene>
<accession>A0AAE3GQB1</accession>
<proteinExistence type="predicted"/>
<keyword evidence="2" id="KW-1185">Reference proteome</keyword>
<dbReference type="AlphaFoldDB" id="A0AAE3GQB1"/>
<reference evidence="1" key="1">
    <citation type="submission" date="2022-06" db="EMBL/GenBank/DDBJ databases">
        <title>New cyanobacteria of genus Symplocastrum in benthos of Lake Baikal.</title>
        <authorList>
            <person name="Sorokovikova E."/>
            <person name="Tikhonova I."/>
            <person name="Krasnopeev A."/>
            <person name="Evseev P."/>
            <person name="Gladkikh A."/>
            <person name="Belykh O."/>
        </authorList>
    </citation>
    <scope>NUCLEOTIDE SEQUENCE</scope>
    <source>
        <strain evidence="1">BBK-W-15</strain>
    </source>
</reference>
<evidence type="ECO:0000313" key="2">
    <source>
        <dbReference type="Proteomes" id="UP001204953"/>
    </source>
</evidence>
<dbReference type="Proteomes" id="UP001204953">
    <property type="component" value="Unassembled WGS sequence"/>
</dbReference>
<name>A0AAE3GQB1_9CYAN</name>
<protein>
    <submittedName>
        <fullName evidence="1">Uncharacterized protein</fullName>
    </submittedName>
</protein>
<sequence>MNPISLDNFKKEVDRVREYLKYIQYVDDLAGYVVVELFKMSHIKNLKFLKKQILL</sequence>
<evidence type="ECO:0000313" key="1">
    <source>
        <dbReference type="EMBL" id="MCP2728771.1"/>
    </source>
</evidence>
<dbReference type="RefSeq" id="WP_254011562.1">
    <property type="nucleotide sequence ID" value="NZ_JAMZMM010000073.1"/>
</dbReference>